<keyword evidence="3" id="KW-1185">Reference proteome</keyword>
<name>A0ABW0NI15_9BURK</name>
<protein>
    <submittedName>
        <fullName evidence="2">Uncharacterized protein</fullName>
    </submittedName>
</protein>
<feature type="signal peptide" evidence="1">
    <location>
        <begin position="1"/>
        <end position="19"/>
    </location>
</feature>
<evidence type="ECO:0000256" key="1">
    <source>
        <dbReference type="SAM" id="SignalP"/>
    </source>
</evidence>
<dbReference type="EMBL" id="JBHSMF010000009">
    <property type="protein sequence ID" value="MFC5499339.1"/>
    <property type="molecule type" value="Genomic_DNA"/>
</dbReference>
<feature type="chain" id="PRO_5047225558" evidence="1">
    <location>
        <begin position="20"/>
        <end position="124"/>
    </location>
</feature>
<gene>
    <name evidence="2" type="ORF">ACFPOE_17470</name>
</gene>
<dbReference type="Proteomes" id="UP001596037">
    <property type="component" value="Unassembled WGS sequence"/>
</dbReference>
<proteinExistence type="predicted"/>
<accession>A0ABW0NI15</accession>
<reference evidence="3" key="1">
    <citation type="journal article" date="2019" name="Int. J. Syst. Evol. Microbiol.">
        <title>The Global Catalogue of Microorganisms (GCM) 10K type strain sequencing project: providing services to taxonomists for standard genome sequencing and annotation.</title>
        <authorList>
            <consortium name="The Broad Institute Genomics Platform"/>
            <consortium name="The Broad Institute Genome Sequencing Center for Infectious Disease"/>
            <person name="Wu L."/>
            <person name="Ma J."/>
        </authorList>
    </citation>
    <scope>NUCLEOTIDE SEQUENCE [LARGE SCALE GENOMIC DNA]</scope>
    <source>
        <strain evidence="3">CCUG 57401</strain>
    </source>
</reference>
<organism evidence="2 3">
    <name type="scientific">Caenimonas terrae</name>
    <dbReference type="NCBI Taxonomy" id="696074"/>
    <lineage>
        <taxon>Bacteria</taxon>
        <taxon>Pseudomonadati</taxon>
        <taxon>Pseudomonadota</taxon>
        <taxon>Betaproteobacteria</taxon>
        <taxon>Burkholderiales</taxon>
        <taxon>Comamonadaceae</taxon>
        <taxon>Caenimonas</taxon>
    </lineage>
</organism>
<keyword evidence="1" id="KW-0732">Signal</keyword>
<evidence type="ECO:0000313" key="3">
    <source>
        <dbReference type="Proteomes" id="UP001596037"/>
    </source>
</evidence>
<evidence type="ECO:0000313" key="2">
    <source>
        <dbReference type="EMBL" id="MFC5499339.1"/>
    </source>
</evidence>
<dbReference type="RefSeq" id="WP_376851566.1">
    <property type="nucleotide sequence ID" value="NZ_JBHSMF010000009.1"/>
</dbReference>
<sequence>MIKQILLTTFCAAAGLAAAQVPAAFPDGAQVLIGDALRAKIAGKTFGGAGGTMKPARLQYTEGGSVYLDVSTGFRDTGKWRIEGSNICTEWRQSPTSGCGEARVMGDVVYVLRANGEVISLTPR</sequence>
<comment type="caution">
    <text evidence="2">The sequence shown here is derived from an EMBL/GenBank/DDBJ whole genome shotgun (WGS) entry which is preliminary data.</text>
</comment>